<dbReference type="OrthoDB" id="165488at2"/>
<dbReference type="KEGG" id="cag:Cagg_2739"/>
<accession>B8G596</accession>
<evidence type="ECO:0000313" key="4">
    <source>
        <dbReference type="Proteomes" id="UP000002508"/>
    </source>
</evidence>
<feature type="domain" description="SWIM-type" evidence="2">
    <location>
        <begin position="38"/>
        <end position="71"/>
    </location>
</feature>
<reference evidence="3" key="1">
    <citation type="submission" date="2008-12" db="EMBL/GenBank/DDBJ databases">
        <title>Complete sequence of Chloroflexus aggregans DSM 9485.</title>
        <authorList>
            <consortium name="US DOE Joint Genome Institute"/>
            <person name="Lucas S."/>
            <person name="Copeland A."/>
            <person name="Lapidus A."/>
            <person name="Glavina del Rio T."/>
            <person name="Dalin E."/>
            <person name="Tice H."/>
            <person name="Pitluck S."/>
            <person name="Foster B."/>
            <person name="Larimer F."/>
            <person name="Land M."/>
            <person name="Hauser L."/>
            <person name="Kyrpides N."/>
            <person name="Mikhailova N."/>
            <person name="Bryant D."/>
            <person name="Richardson P."/>
        </authorList>
    </citation>
    <scope>NUCLEOTIDE SEQUENCE</scope>
    <source>
        <strain evidence="3">DSM 9485</strain>
    </source>
</reference>
<dbReference type="STRING" id="326427.Cagg_2739"/>
<keyword evidence="1" id="KW-0479">Metal-binding</keyword>
<evidence type="ECO:0000256" key="1">
    <source>
        <dbReference type="PROSITE-ProRule" id="PRU00325"/>
    </source>
</evidence>
<name>B8G596_CHLAD</name>
<dbReference type="RefSeq" id="WP_015941459.1">
    <property type="nucleotide sequence ID" value="NC_011831.1"/>
</dbReference>
<dbReference type="AlphaFoldDB" id="B8G596"/>
<organism evidence="3 4">
    <name type="scientific">Chloroflexus aggregans (strain MD-66 / DSM 9485)</name>
    <dbReference type="NCBI Taxonomy" id="326427"/>
    <lineage>
        <taxon>Bacteria</taxon>
        <taxon>Bacillati</taxon>
        <taxon>Chloroflexota</taxon>
        <taxon>Chloroflexia</taxon>
        <taxon>Chloroflexales</taxon>
        <taxon>Chloroflexineae</taxon>
        <taxon>Chloroflexaceae</taxon>
        <taxon>Chloroflexus</taxon>
    </lineage>
</organism>
<dbReference type="InterPro" id="IPR007527">
    <property type="entry name" value="Znf_SWIM"/>
</dbReference>
<evidence type="ECO:0000259" key="2">
    <source>
        <dbReference type="PROSITE" id="PS50966"/>
    </source>
</evidence>
<dbReference type="HOGENOM" id="CLU_2407910_0_0_0"/>
<proteinExistence type="predicted"/>
<gene>
    <name evidence="3" type="ordered locus">Cagg_2739</name>
</gene>
<protein>
    <submittedName>
        <fullName evidence="3">Zinc finger SWIM domain-containing protein</fullName>
    </submittedName>
</protein>
<evidence type="ECO:0000313" key="3">
    <source>
        <dbReference type="EMBL" id="ACL25602.1"/>
    </source>
</evidence>
<keyword evidence="4" id="KW-1185">Reference proteome</keyword>
<keyword evidence="1" id="KW-0862">Zinc</keyword>
<dbReference type="Proteomes" id="UP000002508">
    <property type="component" value="Chromosome"/>
</dbReference>
<keyword evidence="1" id="KW-0863">Zinc-finger</keyword>
<dbReference type="EMBL" id="CP001337">
    <property type="protein sequence ID" value="ACL25602.1"/>
    <property type="molecule type" value="Genomic_DNA"/>
</dbReference>
<dbReference type="GO" id="GO:0008270">
    <property type="term" value="F:zinc ion binding"/>
    <property type="evidence" value="ECO:0007669"/>
    <property type="project" value="UniProtKB-KW"/>
</dbReference>
<dbReference type="eggNOG" id="ENOG50334K0">
    <property type="taxonomic scope" value="Bacteria"/>
</dbReference>
<sequence>MHSDMIGKIEKARRYAAEPERIKFSDLRATFHGGNSDHIISLHDGHWSCDCSFFKMWSTCAHVMAMQRILHPMLTEEARYADMAVPQPDLSS</sequence>
<dbReference type="PROSITE" id="PS50966">
    <property type="entry name" value="ZF_SWIM"/>
    <property type="match status" value="1"/>
</dbReference>